<reference evidence="13" key="1">
    <citation type="submission" date="2017-02" db="UniProtKB">
        <authorList>
            <consortium name="WormBaseParasite"/>
        </authorList>
    </citation>
    <scope>IDENTIFICATION</scope>
</reference>
<proteinExistence type="inferred from homology"/>
<comment type="similarity">
    <text evidence="2">Belongs to the class-I pyridine nucleotide-disulfide oxidoreductase family.</text>
</comment>
<dbReference type="SUPFAM" id="SSF55424">
    <property type="entry name" value="FAD/NAD-linked reductases, dimerisation (C-terminal) domain"/>
    <property type="match status" value="1"/>
</dbReference>
<keyword evidence="6" id="KW-0560">Oxidoreductase</keyword>
<dbReference type="Pfam" id="PF07992">
    <property type="entry name" value="Pyr_redox_2"/>
    <property type="match status" value="1"/>
</dbReference>
<evidence type="ECO:0000259" key="10">
    <source>
        <dbReference type="Pfam" id="PF07992"/>
    </source>
</evidence>
<dbReference type="PRINTS" id="PR00411">
    <property type="entry name" value="PNDRDTASEI"/>
</dbReference>
<dbReference type="InterPro" id="IPR004099">
    <property type="entry name" value="Pyr_nucl-diS_OxRdtase_dimer"/>
</dbReference>
<evidence type="ECO:0000256" key="2">
    <source>
        <dbReference type="ARBA" id="ARBA00007532"/>
    </source>
</evidence>
<dbReference type="SUPFAM" id="SSF51905">
    <property type="entry name" value="FAD/NAD(P)-binding domain"/>
    <property type="match status" value="1"/>
</dbReference>
<dbReference type="EC" id="1.8.1.7" evidence="3"/>
<reference evidence="11 12" key="2">
    <citation type="submission" date="2018-11" db="EMBL/GenBank/DDBJ databases">
        <authorList>
            <consortium name="Pathogen Informatics"/>
        </authorList>
    </citation>
    <scope>NUCLEOTIDE SEQUENCE [LARGE SCALE GENOMIC DNA]</scope>
</reference>
<dbReference type="Gene3D" id="3.50.50.60">
    <property type="entry name" value="FAD/NAD(P)-binding domain"/>
    <property type="match status" value="1"/>
</dbReference>
<evidence type="ECO:0000313" key="13">
    <source>
        <dbReference type="WBParaSite" id="ASIM_0000042601-mRNA-1"/>
    </source>
</evidence>
<evidence type="ECO:0000313" key="12">
    <source>
        <dbReference type="Proteomes" id="UP000267096"/>
    </source>
</evidence>
<keyword evidence="12" id="KW-1185">Reference proteome</keyword>
<dbReference type="InterPro" id="IPR016156">
    <property type="entry name" value="FAD/NAD-linked_Rdtase_dimer_sf"/>
</dbReference>
<evidence type="ECO:0000313" key="11">
    <source>
        <dbReference type="EMBL" id="VDK17600.1"/>
    </source>
</evidence>
<dbReference type="InterPro" id="IPR023753">
    <property type="entry name" value="FAD/NAD-binding_dom"/>
</dbReference>
<dbReference type="Proteomes" id="UP000267096">
    <property type="component" value="Unassembled WGS sequence"/>
</dbReference>
<sequence>MKIDKNGHIVVDDYQNTSLKGFYALGDVCGKYMLTPVAIAAGRRLAHRLFNGETENHLSYENIPTVVFSHPTIGTVGLSEAEAVKKYGKDQLTIYRSKFNPMYFAVTEHKQACTMKMICAGSEEKVVGLHIIGEGSDEMLQGFAVAVQMGARKRDFDNTVAIHPTSAEELVTLRGGKKPE</sequence>
<dbReference type="GO" id="GO:0034599">
    <property type="term" value="P:cellular response to oxidative stress"/>
    <property type="evidence" value="ECO:0007669"/>
    <property type="project" value="TreeGrafter"/>
</dbReference>
<keyword evidence="7" id="KW-1015">Disulfide bond</keyword>
<evidence type="ECO:0000256" key="8">
    <source>
        <dbReference type="ARBA" id="ARBA00023284"/>
    </source>
</evidence>
<dbReference type="GO" id="GO:0005739">
    <property type="term" value="C:mitochondrion"/>
    <property type="evidence" value="ECO:0007669"/>
    <property type="project" value="TreeGrafter"/>
</dbReference>
<evidence type="ECO:0000256" key="5">
    <source>
        <dbReference type="ARBA" id="ARBA00022827"/>
    </source>
</evidence>
<dbReference type="WBParaSite" id="ASIM_0000042601-mRNA-1">
    <property type="protein sequence ID" value="ASIM_0000042601-mRNA-1"/>
    <property type="gene ID" value="ASIM_0000042601"/>
</dbReference>
<organism evidence="13">
    <name type="scientific">Anisakis simplex</name>
    <name type="common">Herring worm</name>
    <dbReference type="NCBI Taxonomy" id="6269"/>
    <lineage>
        <taxon>Eukaryota</taxon>
        <taxon>Metazoa</taxon>
        <taxon>Ecdysozoa</taxon>
        <taxon>Nematoda</taxon>
        <taxon>Chromadorea</taxon>
        <taxon>Rhabditida</taxon>
        <taxon>Spirurina</taxon>
        <taxon>Ascaridomorpha</taxon>
        <taxon>Ascaridoidea</taxon>
        <taxon>Anisakidae</taxon>
        <taxon>Anisakis</taxon>
        <taxon>Anisakis simplex complex</taxon>
    </lineage>
</organism>
<dbReference type="GO" id="GO:0006749">
    <property type="term" value="P:glutathione metabolic process"/>
    <property type="evidence" value="ECO:0007669"/>
    <property type="project" value="TreeGrafter"/>
</dbReference>
<keyword evidence="4" id="KW-0285">Flavoprotein</keyword>
<comment type="cofactor">
    <cofactor evidence="1">
        <name>FAD</name>
        <dbReference type="ChEBI" id="CHEBI:57692"/>
    </cofactor>
</comment>
<dbReference type="GO" id="GO:0005829">
    <property type="term" value="C:cytosol"/>
    <property type="evidence" value="ECO:0007669"/>
    <property type="project" value="TreeGrafter"/>
</dbReference>
<dbReference type="EMBL" id="UYRR01000173">
    <property type="protein sequence ID" value="VDK17600.1"/>
    <property type="molecule type" value="Genomic_DNA"/>
</dbReference>
<accession>A0A0M3IYU7</accession>
<dbReference type="FunFam" id="3.30.390.30:FF:000003">
    <property type="entry name" value="Glutathione reductase"/>
    <property type="match status" value="1"/>
</dbReference>
<dbReference type="Gene3D" id="3.30.390.30">
    <property type="match status" value="1"/>
</dbReference>
<dbReference type="InterPro" id="IPR036188">
    <property type="entry name" value="FAD/NAD-bd_sf"/>
</dbReference>
<keyword evidence="8" id="KW-0676">Redox-active center</keyword>
<dbReference type="PANTHER" id="PTHR42737:SF2">
    <property type="entry name" value="GLUTATHIONE REDUCTASE"/>
    <property type="match status" value="1"/>
</dbReference>
<dbReference type="GO" id="GO:0004362">
    <property type="term" value="F:glutathione-disulfide reductase (NADPH) activity"/>
    <property type="evidence" value="ECO:0007669"/>
    <property type="project" value="UniProtKB-EC"/>
</dbReference>
<dbReference type="AlphaFoldDB" id="A0A0M3IYU7"/>
<evidence type="ECO:0000256" key="6">
    <source>
        <dbReference type="ARBA" id="ARBA00023002"/>
    </source>
</evidence>
<dbReference type="OrthoDB" id="5956163at2759"/>
<dbReference type="GO" id="GO:0045454">
    <property type="term" value="P:cell redox homeostasis"/>
    <property type="evidence" value="ECO:0007669"/>
    <property type="project" value="InterPro"/>
</dbReference>
<protein>
    <recommendedName>
        <fullName evidence="3">glutathione-disulfide reductase</fullName>
        <ecNumber evidence="3">1.8.1.7</ecNumber>
    </recommendedName>
</protein>
<evidence type="ECO:0000256" key="7">
    <source>
        <dbReference type="ARBA" id="ARBA00023157"/>
    </source>
</evidence>
<dbReference type="PANTHER" id="PTHR42737">
    <property type="entry name" value="GLUTATHIONE REDUCTASE"/>
    <property type="match status" value="1"/>
</dbReference>
<dbReference type="GO" id="GO:0050660">
    <property type="term" value="F:flavin adenine dinucleotide binding"/>
    <property type="evidence" value="ECO:0007669"/>
    <property type="project" value="InterPro"/>
</dbReference>
<feature type="domain" description="Pyridine nucleotide-disulphide oxidoreductase dimerisation" evidence="9">
    <location>
        <begin position="63"/>
        <end position="173"/>
    </location>
</feature>
<evidence type="ECO:0000256" key="4">
    <source>
        <dbReference type="ARBA" id="ARBA00022630"/>
    </source>
</evidence>
<dbReference type="InterPro" id="IPR046952">
    <property type="entry name" value="GSHR/TRXR-like"/>
</dbReference>
<dbReference type="Pfam" id="PF02852">
    <property type="entry name" value="Pyr_redox_dim"/>
    <property type="match status" value="1"/>
</dbReference>
<feature type="domain" description="FAD/NAD(P)-binding" evidence="10">
    <location>
        <begin position="2"/>
        <end position="42"/>
    </location>
</feature>
<name>A0A0M3IYU7_ANISI</name>
<keyword evidence="5" id="KW-0274">FAD</keyword>
<evidence type="ECO:0000256" key="3">
    <source>
        <dbReference type="ARBA" id="ARBA00012607"/>
    </source>
</evidence>
<gene>
    <name evidence="11" type="ORF">ASIM_LOCUS330</name>
</gene>
<evidence type="ECO:0000256" key="1">
    <source>
        <dbReference type="ARBA" id="ARBA00001974"/>
    </source>
</evidence>
<evidence type="ECO:0000259" key="9">
    <source>
        <dbReference type="Pfam" id="PF02852"/>
    </source>
</evidence>